<dbReference type="PANTHER" id="PTHR30619">
    <property type="entry name" value="DNA INTERNALIZATION/COMPETENCE PROTEIN COMEC/REC2"/>
    <property type="match status" value="1"/>
</dbReference>
<feature type="transmembrane region" description="Helical" evidence="6">
    <location>
        <begin position="12"/>
        <end position="35"/>
    </location>
</feature>
<organism evidence="8 9">
    <name type="scientific">Aerophototrophica crusticola</name>
    <dbReference type="NCBI Taxonomy" id="1709002"/>
    <lineage>
        <taxon>Bacteria</taxon>
        <taxon>Pseudomonadati</taxon>
        <taxon>Pseudomonadota</taxon>
        <taxon>Alphaproteobacteria</taxon>
        <taxon>Rhodospirillales</taxon>
        <taxon>Rhodospirillaceae</taxon>
        <taxon>Aerophototrophica</taxon>
    </lineage>
</organism>
<evidence type="ECO:0000256" key="2">
    <source>
        <dbReference type="ARBA" id="ARBA00022475"/>
    </source>
</evidence>
<dbReference type="InterPro" id="IPR052159">
    <property type="entry name" value="Competence_DNA_uptake"/>
</dbReference>
<feature type="transmembrane region" description="Helical" evidence="6">
    <location>
        <begin position="187"/>
        <end position="210"/>
    </location>
</feature>
<dbReference type="GO" id="GO:0005886">
    <property type="term" value="C:plasma membrane"/>
    <property type="evidence" value="ECO:0007669"/>
    <property type="project" value="UniProtKB-SubCell"/>
</dbReference>
<keyword evidence="4 6" id="KW-1133">Transmembrane helix</keyword>
<feature type="transmembrane region" description="Helical" evidence="6">
    <location>
        <begin position="271"/>
        <end position="288"/>
    </location>
</feature>
<evidence type="ECO:0000256" key="4">
    <source>
        <dbReference type="ARBA" id="ARBA00022989"/>
    </source>
</evidence>
<keyword evidence="5 6" id="KW-0472">Membrane</keyword>
<dbReference type="Pfam" id="PF03772">
    <property type="entry name" value="Competence"/>
    <property type="match status" value="1"/>
</dbReference>
<feature type="domain" description="ComEC/Rec2-related protein" evidence="7">
    <location>
        <begin position="1"/>
        <end position="268"/>
    </location>
</feature>
<name>A0A858R5Z6_9PROT</name>
<evidence type="ECO:0000313" key="8">
    <source>
        <dbReference type="EMBL" id="QJE72784.1"/>
    </source>
</evidence>
<reference evidence="8" key="1">
    <citation type="submission" date="2020-04" db="EMBL/GenBank/DDBJ databases">
        <title>A desert anoxygenic phototrophic bacterium fixes CO2 using RubisCO under aerobic conditions.</title>
        <authorList>
            <person name="Tang K."/>
        </authorList>
    </citation>
    <scope>NUCLEOTIDE SEQUENCE [LARGE SCALE GENOMIC DNA]</scope>
    <source>
        <strain evidence="8">MIMtkB3</strain>
    </source>
</reference>
<proteinExistence type="predicted"/>
<protein>
    <submittedName>
        <fullName evidence="8">ComEC/Rec2 family competence protein</fullName>
    </submittedName>
</protein>
<sequence length="435" mass="46691">MRESGLQHLLSISGLHIGLVAGLVFLSLRALLALAEPVALRFPIKKWAAVAALLAVLAYMTLVGAAVPTLRSVLMTGVMLLAVLADRNPFSMRVVALAAAAVLLFQPDAMLGPSFQMSFGAVVALIAAYEWAQPRMAAWRMGAGPLRKAMLYVFGVCLTSLVAGTATMPFALYHFQQVANYGLLANLLAVPVTSFWVMPCGLLAYLLMPLGLEGWAVEGMGWGIRFILWTAHAVAALPGAVLTVPAVPVWALASVTFGGLWLMIWLRPWRMAGLAGIALFVLAIPLSPKPDLRINDSGSLVGLRMPDGGLLLSSSRSGRFEAAEWQQRDGLEGEPKAWPKAGTSDGVVRCDSLGCQYRRNGKVIALVWRPEALMEDCRRADLVIAPKLEARQCPAPLVIDALDLARRGAHALSIGEDGRVTLESVRPHPGARPWN</sequence>
<keyword evidence="2" id="KW-1003">Cell membrane</keyword>
<feature type="transmembrane region" description="Helical" evidence="6">
    <location>
        <begin position="247"/>
        <end position="264"/>
    </location>
</feature>
<evidence type="ECO:0000256" key="5">
    <source>
        <dbReference type="ARBA" id="ARBA00023136"/>
    </source>
</evidence>
<feature type="transmembrane region" description="Helical" evidence="6">
    <location>
        <begin position="113"/>
        <end position="131"/>
    </location>
</feature>
<feature type="transmembrane region" description="Helical" evidence="6">
    <location>
        <begin position="151"/>
        <end position="175"/>
    </location>
</feature>
<dbReference type="AlphaFoldDB" id="A0A858R5Z6"/>
<accession>A0A858R5Z6</accession>
<keyword evidence="3 6" id="KW-0812">Transmembrane</keyword>
<evidence type="ECO:0000256" key="3">
    <source>
        <dbReference type="ARBA" id="ARBA00022692"/>
    </source>
</evidence>
<dbReference type="PANTHER" id="PTHR30619:SF1">
    <property type="entry name" value="RECOMBINATION PROTEIN 2"/>
    <property type="match status" value="1"/>
</dbReference>
<gene>
    <name evidence="8" type="ORF">HHL28_06500</name>
</gene>
<dbReference type="Proteomes" id="UP000501891">
    <property type="component" value="Chromosome"/>
</dbReference>
<feature type="transmembrane region" description="Helical" evidence="6">
    <location>
        <begin position="222"/>
        <end position="241"/>
    </location>
</feature>
<feature type="transmembrane region" description="Helical" evidence="6">
    <location>
        <begin position="47"/>
        <end position="70"/>
    </location>
</feature>
<dbReference type="EMBL" id="CP051775">
    <property type="protein sequence ID" value="QJE72784.1"/>
    <property type="molecule type" value="Genomic_DNA"/>
</dbReference>
<evidence type="ECO:0000256" key="1">
    <source>
        <dbReference type="ARBA" id="ARBA00004651"/>
    </source>
</evidence>
<keyword evidence="9" id="KW-1185">Reference proteome</keyword>
<evidence type="ECO:0000256" key="6">
    <source>
        <dbReference type="SAM" id="Phobius"/>
    </source>
</evidence>
<dbReference type="NCBIfam" id="TIGR00360">
    <property type="entry name" value="ComEC_N-term"/>
    <property type="match status" value="1"/>
</dbReference>
<evidence type="ECO:0000313" key="9">
    <source>
        <dbReference type="Proteomes" id="UP000501891"/>
    </source>
</evidence>
<evidence type="ECO:0000259" key="7">
    <source>
        <dbReference type="Pfam" id="PF03772"/>
    </source>
</evidence>
<dbReference type="KEGG" id="acru:HHL28_06500"/>
<dbReference type="InterPro" id="IPR004477">
    <property type="entry name" value="ComEC_N"/>
</dbReference>
<comment type="subcellular location">
    <subcellularLocation>
        <location evidence="1">Cell membrane</location>
        <topology evidence="1">Multi-pass membrane protein</topology>
    </subcellularLocation>
</comment>